<dbReference type="Proteomes" id="UP001529340">
    <property type="component" value="Unassembled WGS sequence"/>
</dbReference>
<keyword evidence="6 12" id="KW-0418">Kinase</keyword>
<dbReference type="Gene3D" id="1.20.5.1930">
    <property type="match status" value="1"/>
</dbReference>
<dbReference type="Pfam" id="PF07730">
    <property type="entry name" value="HisKA_3"/>
    <property type="match status" value="1"/>
</dbReference>
<gene>
    <name evidence="12" type="ORF">QUV96_07695</name>
</gene>
<evidence type="ECO:0000313" key="12">
    <source>
        <dbReference type="EMBL" id="MDM8157518.1"/>
    </source>
</evidence>
<evidence type="ECO:0000256" key="10">
    <source>
        <dbReference type="SAM" id="Phobius"/>
    </source>
</evidence>
<feature type="coiled-coil region" evidence="9">
    <location>
        <begin position="130"/>
        <end position="157"/>
    </location>
</feature>
<dbReference type="PANTHER" id="PTHR24421">
    <property type="entry name" value="NITRATE/NITRITE SENSOR PROTEIN NARX-RELATED"/>
    <property type="match status" value="1"/>
</dbReference>
<dbReference type="InterPro" id="IPR036890">
    <property type="entry name" value="HATPase_C_sf"/>
</dbReference>
<dbReference type="InterPro" id="IPR011712">
    <property type="entry name" value="Sig_transdc_His_kin_sub3_dim/P"/>
</dbReference>
<feature type="transmembrane region" description="Helical" evidence="10">
    <location>
        <begin position="82"/>
        <end position="98"/>
    </location>
</feature>
<feature type="domain" description="Signal transduction histidine kinase subgroup 3 dimerisation and phosphoacceptor" evidence="11">
    <location>
        <begin position="169"/>
        <end position="231"/>
    </location>
</feature>
<keyword evidence="13" id="KW-1185">Reference proteome</keyword>
<dbReference type="EC" id="2.7.13.3" evidence="2"/>
<reference evidence="12 13" key="3">
    <citation type="submission" date="2023-06" db="EMBL/GenBank/DDBJ databases">
        <authorList>
            <person name="Zeman M."/>
            <person name="Kubasova T."/>
            <person name="Jahodarova E."/>
            <person name="Nykrynova M."/>
            <person name="Rychlik I."/>
        </authorList>
    </citation>
    <scope>NUCLEOTIDE SEQUENCE [LARGE SCALE GENOMIC DNA]</scope>
    <source>
        <strain evidence="12 13">ET39</strain>
    </source>
</reference>
<feature type="transmembrane region" description="Helical" evidence="10">
    <location>
        <begin position="105"/>
        <end position="123"/>
    </location>
</feature>
<evidence type="ECO:0000313" key="13">
    <source>
        <dbReference type="Proteomes" id="UP001529340"/>
    </source>
</evidence>
<reference evidence="13" key="1">
    <citation type="submission" date="2023-06" db="EMBL/GenBank/DDBJ databases">
        <title>Identification and characterization of horizontal gene transfer across gut microbiota members of farm animals based on homology search.</title>
        <authorList>
            <person name="Zeman M."/>
            <person name="Kubasova T."/>
            <person name="Jahodarova E."/>
            <person name="Nykrynova M."/>
            <person name="Rychlik I."/>
        </authorList>
    </citation>
    <scope>NUCLEOTIDE SEQUENCE [LARGE SCALE GENOMIC DNA]</scope>
    <source>
        <strain evidence="13">ET39</strain>
    </source>
</reference>
<comment type="caution">
    <text evidence="12">The sequence shown here is derived from an EMBL/GenBank/DDBJ whole genome shotgun (WGS) entry which is preliminary data.</text>
</comment>
<reference evidence="12 13" key="2">
    <citation type="submission" date="2023-06" db="EMBL/GenBank/DDBJ databases">
        <title>Identification and characterization of horizontal gene transfer across gut microbiota members of farm animals based on homology search.</title>
        <authorList>
            <person name="Schwarzerova J."/>
            <person name="Nykrynova M."/>
            <person name="Jureckova K."/>
            <person name="Cejkova D."/>
            <person name="Rychlik I."/>
        </authorList>
    </citation>
    <scope>NUCLEOTIDE SEQUENCE [LARGE SCALE GENOMIC DNA]</scope>
    <source>
        <strain evidence="12 13">ET39</strain>
    </source>
</reference>
<evidence type="ECO:0000256" key="2">
    <source>
        <dbReference type="ARBA" id="ARBA00012438"/>
    </source>
</evidence>
<keyword evidence="4" id="KW-0808">Transferase</keyword>
<keyword evidence="9" id="KW-0175">Coiled coil</keyword>
<accession>A0ABT7UD11</accession>
<dbReference type="EMBL" id="JAUDCG010000031">
    <property type="protein sequence ID" value="MDM8157518.1"/>
    <property type="molecule type" value="Genomic_DNA"/>
</dbReference>
<keyword evidence="7" id="KW-0067">ATP-binding</keyword>
<dbReference type="PANTHER" id="PTHR24421:SF10">
    <property type="entry name" value="NITRATE_NITRITE SENSOR PROTEIN NARQ"/>
    <property type="match status" value="1"/>
</dbReference>
<evidence type="ECO:0000256" key="6">
    <source>
        <dbReference type="ARBA" id="ARBA00022777"/>
    </source>
</evidence>
<keyword evidence="10" id="KW-1133">Transmembrane helix</keyword>
<comment type="catalytic activity">
    <reaction evidence="1">
        <text>ATP + protein L-histidine = ADP + protein N-phospho-L-histidine.</text>
        <dbReference type="EC" id="2.7.13.3"/>
    </reaction>
</comment>
<keyword evidence="10" id="KW-0812">Transmembrane</keyword>
<evidence type="ECO:0000256" key="7">
    <source>
        <dbReference type="ARBA" id="ARBA00022840"/>
    </source>
</evidence>
<dbReference type="RefSeq" id="WP_289607963.1">
    <property type="nucleotide sequence ID" value="NZ_JAUDCG010000031.1"/>
</dbReference>
<evidence type="ECO:0000256" key="3">
    <source>
        <dbReference type="ARBA" id="ARBA00022553"/>
    </source>
</evidence>
<feature type="transmembrane region" description="Helical" evidence="10">
    <location>
        <begin position="51"/>
        <end position="76"/>
    </location>
</feature>
<evidence type="ECO:0000256" key="5">
    <source>
        <dbReference type="ARBA" id="ARBA00022741"/>
    </source>
</evidence>
<keyword evidence="8" id="KW-0902">Two-component regulatory system</keyword>
<evidence type="ECO:0000256" key="1">
    <source>
        <dbReference type="ARBA" id="ARBA00000085"/>
    </source>
</evidence>
<name>A0ABT7UD11_9FIRM</name>
<keyword evidence="3" id="KW-0597">Phosphoprotein</keyword>
<proteinExistence type="predicted"/>
<dbReference type="SUPFAM" id="SSF55874">
    <property type="entry name" value="ATPase domain of HSP90 chaperone/DNA topoisomerase II/histidine kinase"/>
    <property type="match status" value="1"/>
</dbReference>
<evidence type="ECO:0000256" key="4">
    <source>
        <dbReference type="ARBA" id="ARBA00022679"/>
    </source>
</evidence>
<sequence length="361" mass="41452">MNRLFLQGILLLQGSFFSLLFSSSPSLISLHLLAALCFACLMELRTASKGALVLSCLSLCTIPFFPVLSCYLPLWSFHLERPYRWLCLFPSIGCLYGIIEKKQPLFLMIALWMLISCWLQEAASRHQVMAKQAHQQRDLLIENNRLLEEQNRSLLREKEYEIQIATLDERNRIARDIHDSIGHILSSALLQAGAINALLTQQELKEPLRKLQDTLQQGMENARRSVHDLYDTSVDFQMELHRLLDQHADLPITLQYQLRDPLPPHTIAQLLAVITEGIHNMEVHADVHRALLKVLQQPGFYQLILRNDGVRHPIREGGMGLANIRKRIYELGGHVHIHCTEDCFQLFITLPIRTKEETSCD</sequence>
<dbReference type="InterPro" id="IPR050482">
    <property type="entry name" value="Sensor_HK_TwoCompSys"/>
</dbReference>
<dbReference type="Gene3D" id="3.30.565.10">
    <property type="entry name" value="Histidine kinase-like ATPase, C-terminal domain"/>
    <property type="match status" value="1"/>
</dbReference>
<dbReference type="GO" id="GO:0016301">
    <property type="term" value="F:kinase activity"/>
    <property type="evidence" value="ECO:0007669"/>
    <property type="project" value="UniProtKB-KW"/>
</dbReference>
<keyword evidence="10" id="KW-0472">Membrane</keyword>
<evidence type="ECO:0000256" key="9">
    <source>
        <dbReference type="SAM" id="Coils"/>
    </source>
</evidence>
<evidence type="ECO:0000259" key="11">
    <source>
        <dbReference type="Pfam" id="PF07730"/>
    </source>
</evidence>
<protein>
    <recommendedName>
        <fullName evidence="2">histidine kinase</fullName>
        <ecNumber evidence="2">2.7.13.3</ecNumber>
    </recommendedName>
</protein>
<evidence type="ECO:0000256" key="8">
    <source>
        <dbReference type="ARBA" id="ARBA00023012"/>
    </source>
</evidence>
<keyword evidence="5" id="KW-0547">Nucleotide-binding</keyword>
<organism evidence="12 13">
    <name type="scientific">Amedibacillus dolichus</name>
    <dbReference type="NCBI Taxonomy" id="31971"/>
    <lineage>
        <taxon>Bacteria</taxon>
        <taxon>Bacillati</taxon>
        <taxon>Bacillota</taxon>
        <taxon>Erysipelotrichia</taxon>
        <taxon>Erysipelotrichales</taxon>
        <taxon>Erysipelotrichaceae</taxon>
        <taxon>Amedibacillus</taxon>
    </lineage>
</organism>